<proteinExistence type="predicted"/>
<comment type="caution">
    <text evidence="1">The sequence shown here is derived from an EMBL/GenBank/DDBJ whole genome shotgun (WGS) entry which is preliminary data.</text>
</comment>
<gene>
    <name evidence="1" type="ORF">QFC21_003837</name>
</gene>
<evidence type="ECO:0000313" key="2">
    <source>
        <dbReference type="Proteomes" id="UP001227268"/>
    </source>
</evidence>
<protein>
    <submittedName>
        <fullName evidence="1">Uncharacterized protein</fullName>
    </submittedName>
</protein>
<dbReference type="Proteomes" id="UP001227268">
    <property type="component" value="Unassembled WGS sequence"/>
</dbReference>
<name>A0ACC2VKA1_9TREE</name>
<accession>A0ACC2VKA1</accession>
<sequence length="1374" mass="152820">MVASSFPGIPRQSSPDPQDGQIPWVDSKDDSRLPSRSRTLSNGVGSASQSDTTPTGEQPRKIEAWDFASHSTSTPDSEGDDGCQTPRPSRPNLSRSGTSTRTMIRLSSQSVPPGALSSRRPSDRSNAGGKDVEKTVNADDLFEREEEREARNQSDDFHKEFSINLPLPVGSLSISPSNRDVCLASRQGLYILDLKYPEQTPRYVPQGGTWQVAYCQWSPHPVTSNLILTTSSQKLLVWDLRSTSPSSCLSRLIFAHARSITDINWHARDPNLMATTSIDGSVKGWDLRVGDNDRAVIRLADWGDAGTQVKWNRQHDYMIASAHGNRLCIWDTRKGAVPITSVKAHDSRIYGIDWDRRKRHKIVTCSLDKTIKFWTIDDLDQGLYKDNQYFPSVPAPSRASTVIETKNPVWRARHLPFGDGVLALPQRGPSALQMWGRNGKEPLETFDGYDAPVKEFVWRSRGGIDPQFEDREFQLITWSKDRKFRMIPVATEVLEQAGYRRGAPIDVLVSRRNAPDISYANWDGDFVSGGTPLAATPTSEAFTPTRAKSGFFADMKYTDRDKLRAMSLRHKVEAVLPLPAPLPSKHKAKGGDLQPVEAKKAVMTRGVVGGKRRKRKGIDQMDWIGGVSTIRREKAGKESSDNSTDNSCRASFMGTASNTTSVSRARSVDRAFHHPLSLSRLSDRRESYVAEPDDDQIGLSDEIKEMDFRKRICIATLKGPWGDAGRLVFTRIRFRFPANYPRAVGKEGLPTFDLEEKSDIPPQTHKTMKQVIQRICEEERPCLISCIAYLLGHEESRGRSIFRAPDSDSDSEAGVVQHNVPSKRTSGATWGPNGELVVFFPKVSASRKRIQSHSPSPSTGLMVKTAAMSGKGGAKHSSLLKAVSALTRMGSVKTPGQKHDDRCQLAGLILAQGLHRPFTSSPANLTYHPHMRSQDRHHLLRQQIPGSLMCIKARSDATSPDKRLAERYCFSDGSASCRRNAAVAAEAGRSSITQVWKAMITCLEPSKPSTSMNIVDYALSAPKPRPFRHKVRLVRDKVSEGLLDLPDPVFIRSLFEKLASHRDVQTIATMINILGNWLSVQEDIARDLPSRESLLPPTRSAPLDDYFVMRPLLRKQASSQRLLRGPSPTPATPSTAWNMPTAKASGFAQYLPLSLSMRSSNQSQFSQFSQFLSRDRQGSDPSIFSAEIEGEDRLVSLPTTANLRRSTKSPNRSASPRDRRNLRAQIFNKTMESASPDVGSQLAGRSLPAATETQPGSAAMTKQPSRVTFDPASPENKAGRHGATTAFHRPNRFNKKIDWQVRSEREAPAFGRQLAPFRQLMEDFSNCRHAYAEILLQWGLHRQAADIIRLSDRHARNSEDETQVWKLATKAHVI</sequence>
<feature type="non-terminal residue" evidence="1">
    <location>
        <position position="1374"/>
    </location>
</feature>
<evidence type="ECO:0000313" key="1">
    <source>
        <dbReference type="EMBL" id="KAJ9099835.1"/>
    </source>
</evidence>
<reference evidence="1" key="1">
    <citation type="submission" date="2023-04" db="EMBL/GenBank/DDBJ databases">
        <title>Draft Genome sequencing of Naganishia species isolated from polar environments using Oxford Nanopore Technology.</title>
        <authorList>
            <person name="Leo P."/>
            <person name="Venkateswaran K."/>
        </authorList>
    </citation>
    <scope>NUCLEOTIDE SEQUENCE</scope>
    <source>
        <strain evidence="1">MNA-CCFEE 5423</strain>
    </source>
</reference>
<organism evidence="1 2">
    <name type="scientific">Naganishia friedmannii</name>
    <dbReference type="NCBI Taxonomy" id="89922"/>
    <lineage>
        <taxon>Eukaryota</taxon>
        <taxon>Fungi</taxon>
        <taxon>Dikarya</taxon>
        <taxon>Basidiomycota</taxon>
        <taxon>Agaricomycotina</taxon>
        <taxon>Tremellomycetes</taxon>
        <taxon>Filobasidiales</taxon>
        <taxon>Filobasidiaceae</taxon>
        <taxon>Naganishia</taxon>
    </lineage>
</organism>
<dbReference type="EMBL" id="JASBWT010000012">
    <property type="protein sequence ID" value="KAJ9099835.1"/>
    <property type="molecule type" value="Genomic_DNA"/>
</dbReference>
<keyword evidence="2" id="KW-1185">Reference proteome</keyword>